<keyword evidence="3" id="KW-1185">Reference proteome</keyword>
<reference evidence="2" key="4">
    <citation type="submission" date="2016-11" db="EMBL/GenBank/DDBJ databases">
        <authorList>
            <person name="Varghese N."/>
            <person name="Submissions S."/>
        </authorList>
    </citation>
    <scope>NUCLEOTIDE SEQUENCE</scope>
    <source>
        <strain evidence="2">DSM 1682</strain>
    </source>
</reference>
<proteinExistence type="predicted"/>
<dbReference type="Proteomes" id="UP000068026">
    <property type="component" value="Chromosome"/>
</dbReference>
<dbReference type="AlphaFoldDB" id="A0A0X1U742"/>
<dbReference type="EMBL" id="CP014223">
    <property type="protein sequence ID" value="AMJ40748.1"/>
    <property type="molecule type" value="Genomic_DNA"/>
</dbReference>
<protein>
    <submittedName>
        <fullName evidence="2">Uncharacterized protein</fullName>
    </submittedName>
</protein>
<reference evidence="1 3" key="1">
    <citation type="journal article" date="2016" name="Genome Announc.">
        <title>Complete Genome Sequence of the Amino Acid-Fermenting Clostridium propionicum X2 (DSM 1682).</title>
        <authorList>
            <person name="Poehlein A."/>
            <person name="Schlien K."/>
            <person name="Chowdhury N.P."/>
            <person name="Gottschalk G."/>
            <person name="Buckel W."/>
            <person name="Daniel R."/>
        </authorList>
    </citation>
    <scope>NUCLEOTIDE SEQUENCE [LARGE SCALE GENOMIC DNA]</scope>
    <source>
        <strain evidence="1 3">X2</strain>
    </source>
</reference>
<evidence type="ECO:0000313" key="3">
    <source>
        <dbReference type="Proteomes" id="UP000068026"/>
    </source>
</evidence>
<name>A0A0X1U742_ANAPI</name>
<sequence length="55" mass="6163">MLLLAEAEASLAEDLAAEQDNRTEKDVLDSFFAKFITDTGYVPLITMEKQMHTSL</sequence>
<evidence type="ECO:0000313" key="4">
    <source>
        <dbReference type="Proteomes" id="UP000184204"/>
    </source>
</evidence>
<accession>A0A0X1U742</accession>
<dbReference type="EMBL" id="FQUA01000016">
    <property type="protein sequence ID" value="SHF08757.1"/>
    <property type="molecule type" value="Genomic_DNA"/>
</dbReference>
<reference evidence="4" key="3">
    <citation type="submission" date="2016-11" db="EMBL/GenBank/DDBJ databases">
        <authorList>
            <person name="Jaros S."/>
            <person name="Januszkiewicz K."/>
            <person name="Wedrychowicz H."/>
        </authorList>
    </citation>
    <scope>NUCLEOTIDE SEQUENCE [LARGE SCALE GENOMIC DNA]</scope>
    <source>
        <strain evidence="4">DSM 1682</strain>
    </source>
</reference>
<organism evidence="2 4">
    <name type="scientific">Anaerotignum propionicum DSM 1682</name>
    <dbReference type="NCBI Taxonomy" id="991789"/>
    <lineage>
        <taxon>Bacteria</taxon>
        <taxon>Bacillati</taxon>
        <taxon>Bacillota</taxon>
        <taxon>Clostridia</taxon>
        <taxon>Lachnospirales</taxon>
        <taxon>Anaerotignaceae</taxon>
        <taxon>Anaerotignum</taxon>
    </lineage>
</organism>
<reference evidence="3" key="2">
    <citation type="submission" date="2016-01" db="EMBL/GenBank/DDBJ databases">
        <authorList>
            <person name="Poehlein A."/>
            <person name="Schlien K."/>
            <person name="Gottschalk G."/>
            <person name="Buckel W."/>
            <person name="Daniel R."/>
        </authorList>
    </citation>
    <scope>NUCLEOTIDE SEQUENCE [LARGE SCALE GENOMIC DNA]</scope>
    <source>
        <strain evidence="3">X2</strain>
    </source>
</reference>
<evidence type="ECO:0000313" key="1">
    <source>
        <dbReference type="EMBL" id="AMJ40748.1"/>
    </source>
</evidence>
<dbReference type="KEGG" id="cpro:CPRO_11530"/>
<evidence type="ECO:0000313" key="2">
    <source>
        <dbReference type="EMBL" id="SHF08757.1"/>
    </source>
</evidence>
<gene>
    <name evidence="1" type="ORF">CPRO_11530</name>
    <name evidence="2" type="ORF">SAMN02745151_02738</name>
</gene>
<dbReference type="Proteomes" id="UP000184204">
    <property type="component" value="Unassembled WGS sequence"/>
</dbReference>